<dbReference type="OrthoDB" id="4277613at2"/>
<dbReference type="AlphaFoldDB" id="A0A4R4TL89"/>
<comment type="caution">
    <text evidence="1">The sequence shown here is derived from an EMBL/GenBank/DDBJ whole genome shotgun (WGS) entry which is preliminary data.</text>
</comment>
<proteinExistence type="predicted"/>
<keyword evidence="2" id="KW-1185">Reference proteome</keyword>
<reference evidence="1 2" key="1">
    <citation type="submission" date="2019-03" db="EMBL/GenBank/DDBJ databases">
        <title>Draft genome sequences of novel Actinobacteria.</title>
        <authorList>
            <person name="Sahin N."/>
            <person name="Ay H."/>
            <person name="Saygin H."/>
        </authorList>
    </citation>
    <scope>NUCLEOTIDE SEQUENCE [LARGE SCALE GENOMIC DNA]</scope>
    <source>
        <strain evidence="1 2">DSM 41900</strain>
    </source>
</reference>
<name>A0A4R4TL89_9ACTN</name>
<evidence type="ECO:0000313" key="1">
    <source>
        <dbReference type="EMBL" id="TDC78741.1"/>
    </source>
</evidence>
<evidence type="ECO:0000313" key="2">
    <source>
        <dbReference type="Proteomes" id="UP000295345"/>
    </source>
</evidence>
<accession>A0A4R4TL89</accession>
<organism evidence="1 2">
    <name type="scientific">Streptomyces hainanensis</name>
    <dbReference type="NCBI Taxonomy" id="402648"/>
    <lineage>
        <taxon>Bacteria</taxon>
        <taxon>Bacillati</taxon>
        <taxon>Actinomycetota</taxon>
        <taxon>Actinomycetes</taxon>
        <taxon>Kitasatosporales</taxon>
        <taxon>Streptomycetaceae</taxon>
        <taxon>Streptomyces</taxon>
    </lineage>
</organism>
<dbReference type="EMBL" id="SMKI01000028">
    <property type="protein sequence ID" value="TDC78741.1"/>
    <property type="molecule type" value="Genomic_DNA"/>
</dbReference>
<protein>
    <submittedName>
        <fullName evidence="1">Uncharacterized protein</fullName>
    </submittedName>
</protein>
<gene>
    <name evidence="1" type="ORF">E1283_04515</name>
</gene>
<sequence>MPVLASPSASAVNWDHQMHTDDGDPGGRLRFASYGDIVQICDIEADGWAVNVQVYDTVHGYNVDEFSVGGNGNCKTHRASNGYNLVEGRYYRFTVALKNGYGLQYHDYGTWKA</sequence>
<dbReference type="Proteomes" id="UP000295345">
    <property type="component" value="Unassembled WGS sequence"/>
</dbReference>